<feature type="transmembrane region" description="Helical" evidence="7">
    <location>
        <begin position="175"/>
        <end position="195"/>
    </location>
</feature>
<keyword evidence="6 7" id="KW-0472">Membrane</keyword>
<feature type="domain" description="VTT" evidence="8">
    <location>
        <begin position="37"/>
        <end position="160"/>
    </location>
</feature>
<keyword evidence="4 7" id="KW-0812">Transmembrane</keyword>
<proteinExistence type="inferred from homology"/>
<dbReference type="GO" id="GO:0005886">
    <property type="term" value="C:plasma membrane"/>
    <property type="evidence" value="ECO:0007669"/>
    <property type="project" value="UniProtKB-SubCell"/>
</dbReference>
<protein>
    <recommendedName>
        <fullName evidence="8">VTT domain-containing protein</fullName>
    </recommendedName>
</protein>
<evidence type="ECO:0000259" key="8">
    <source>
        <dbReference type="Pfam" id="PF09335"/>
    </source>
</evidence>
<dbReference type="PANTHER" id="PTHR30353">
    <property type="entry name" value="INNER MEMBRANE PROTEIN DEDA-RELATED"/>
    <property type="match status" value="1"/>
</dbReference>
<keyword evidence="5 7" id="KW-1133">Transmembrane helix</keyword>
<sequence>MTVDTITHFLNEHPGWIGLALFTIVFIESLVLVGYLIPAATILLAAGALAATGHADLSAALIGATAGAVLGSTANYWVGTRFRPQLPQLWPFSKHPEMLERNRQFVALHGGKSILLSRFTKPLRPAVPAVAGMLDMNRSRFMTYNVLGSVLWAPGYLYGGFMMANSASFATTNPLQLSMLLLLLTGLIWGSYLLVKRIVASRRELSDIDLELELKSHRRQQESGKD</sequence>
<accession>A0A3E0WTV9</accession>
<dbReference type="RefSeq" id="WP_116301864.1">
    <property type="nucleotide sequence ID" value="NZ_NFZV01000007.1"/>
</dbReference>
<dbReference type="Pfam" id="PF09335">
    <property type="entry name" value="VTT_dom"/>
    <property type="match status" value="1"/>
</dbReference>
<comment type="similarity">
    <text evidence="2 7">Belongs to the DedA family.</text>
</comment>
<evidence type="ECO:0000256" key="1">
    <source>
        <dbReference type="ARBA" id="ARBA00004651"/>
    </source>
</evidence>
<feature type="transmembrane region" description="Helical" evidence="7">
    <location>
        <begin position="141"/>
        <end position="163"/>
    </location>
</feature>
<evidence type="ECO:0000313" key="10">
    <source>
        <dbReference type="Proteomes" id="UP000256763"/>
    </source>
</evidence>
<dbReference type="PANTHER" id="PTHR30353:SF15">
    <property type="entry name" value="INNER MEMBRANE PROTEIN YABI"/>
    <property type="match status" value="1"/>
</dbReference>
<evidence type="ECO:0000256" key="4">
    <source>
        <dbReference type="ARBA" id="ARBA00022692"/>
    </source>
</evidence>
<dbReference type="Proteomes" id="UP000256763">
    <property type="component" value="Unassembled WGS sequence"/>
</dbReference>
<comment type="caution">
    <text evidence="9">The sequence shown here is derived from an EMBL/GenBank/DDBJ whole genome shotgun (WGS) entry which is preliminary data.</text>
</comment>
<keyword evidence="10" id="KW-1185">Reference proteome</keyword>
<keyword evidence="3 7" id="KW-1003">Cell membrane</keyword>
<dbReference type="AlphaFoldDB" id="A0A3E0WTV9"/>
<evidence type="ECO:0000313" key="9">
    <source>
        <dbReference type="EMBL" id="RFA36414.1"/>
    </source>
</evidence>
<evidence type="ECO:0000256" key="3">
    <source>
        <dbReference type="ARBA" id="ARBA00022475"/>
    </source>
</evidence>
<evidence type="ECO:0000256" key="5">
    <source>
        <dbReference type="ARBA" id="ARBA00022989"/>
    </source>
</evidence>
<comment type="subcellular location">
    <subcellularLocation>
        <location evidence="1 7">Cell membrane</location>
        <topology evidence="1 7">Multi-pass membrane protein</topology>
    </subcellularLocation>
</comment>
<feature type="transmembrane region" description="Helical" evidence="7">
    <location>
        <begin position="16"/>
        <end position="37"/>
    </location>
</feature>
<feature type="transmembrane region" description="Helical" evidence="7">
    <location>
        <begin position="57"/>
        <end position="78"/>
    </location>
</feature>
<evidence type="ECO:0000256" key="6">
    <source>
        <dbReference type="ARBA" id="ARBA00023136"/>
    </source>
</evidence>
<gene>
    <name evidence="9" type="ORF">CAL65_10555</name>
</gene>
<evidence type="ECO:0000256" key="7">
    <source>
        <dbReference type="RuleBase" id="RU367016"/>
    </source>
</evidence>
<dbReference type="EMBL" id="NFZW01000009">
    <property type="protein sequence ID" value="RFA36414.1"/>
    <property type="molecule type" value="Genomic_DNA"/>
</dbReference>
<evidence type="ECO:0000256" key="2">
    <source>
        <dbReference type="ARBA" id="ARBA00010792"/>
    </source>
</evidence>
<dbReference type="InterPro" id="IPR032818">
    <property type="entry name" value="DedA-like"/>
</dbReference>
<dbReference type="OrthoDB" id="9780918at2"/>
<organism evidence="9 10">
    <name type="scientific">Alkalilimnicola ehrlichii</name>
    <dbReference type="NCBI Taxonomy" id="351052"/>
    <lineage>
        <taxon>Bacteria</taxon>
        <taxon>Pseudomonadati</taxon>
        <taxon>Pseudomonadota</taxon>
        <taxon>Gammaproteobacteria</taxon>
        <taxon>Chromatiales</taxon>
        <taxon>Ectothiorhodospiraceae</taxon>
        <taxon>Alkalilimnicola</taxon>
    </lineage>
</organism>
<reference evidence="10" key="1">
    <citation type="submission" date="2017-05" db="EMBL/GenBank/DDBJ databases">
        <authorList>
            <person name="Sharma S."/>
            <person name="Sidhu C."/>
            <person name="Pinnaka A.K."/>
        </authorList>
    </citation>
    <scope>NUCLEOTIDE SEQUENCE [LARGE SCALE GENOMIC DNA]</scope>
    <source>
        <strain evidence="10">AK93</strain>
    </source>
</reference>
<name>A0A3E0WTV9_9GAMM</name>
<dbReference type="InterPro" id="IPR032816">
    <property type="entry name" value="VTT_dom"/>
</dbReference>